<gene>
    <name evidence="2" type="ORF">FH972_025449</name>
</gene>
<feature type="region of interest" description="Disordered" evidence="1">
    <location>
        <begin position="972"/>
        <end position="1017"/>
    </location>
</feature>
<dbReference type="SUPFAM" id="SSF82784">
    <property type="entry name" value="OsmC-like"/>
    <property type="match status" value="1"/>
</dbReference>
<feature type="compositionally biased region" description="Basic and acidic residues" evidence="1">
    <location>
        <begin position="753"/>
        <end position="766"/>
    </location>
</feature>
<organism evidence="2 3">
    <name type="scientific">Carpinus fangiana</name>
    <dbReference type="NCBI Taxonomy" id="176857"/>
    <lineage>
        <taxon>Eukaryota</taxon>
        <taxon>Viridiplantae</taxon>
        <taxon>Streptophyta</taxon>
        <taxon>Embryophyta</taxon>
        <taxon>Tracheophyta</taxon>
        <taxon>Spermatophyta</taxon>
        <taxon>Magnoliopsida</taxon>
        <taxon>eudicotyledons</taxon>
        <taxon>Gunneridae</taxon>
        <taxon>Pentapetalae</taxon>
        <taxon>rosids</taxon>
        <taxon>fabids</taxon>
        <taxon>Fagales</taxon>
        <taxon>Betulaceae</taxon>
        <taxon>Carpinus</taxon>
    </lineage>
</organism>
<dbReference type="Gene3D" id="3.30.300.20">
    <property type="match status" value="1"/>
</dbReference>
<dbReference type="InterPro" id="IPR036102">
    <property type="entry name" value="OsmC/Ohrsf"/>
</dbReference>
<dbReference type="EMBL" id="VIBQ01000056">
    <property type="protein sequence ID" value="KAB8527798.1"/>
    <property type="molecule type" value="Genomic_DNA"/>
</dbReference>
<comment type="caution">
    <text evidence="2">The sequence shown here is derived from an EMBL/GenBank/DDBJ whole genome shotgun (WGS) entry which is preliminary data.</text>
</comment>
<dbReference type="Proteomes" id="UP000327013">
    <property type="component" value="Unassembled WGS sequence"/>
</dbReference>
<feature type="compositionally biased region" description="Polar residues" evidence="1">
    <location>
        <begin position="32"/>
        <end position="42"/>
    </location>
</feature>
<evidence type="ECO:0000313" key="3">
    <source>
        <dbReference type="Proteomes" id="UP000327013"/>
    </source>
</evidence>
<dbReference type="OrthoDB" id="4139202at2759"/>
<sequence>MSCCSHDHSHTNGFHSHAAPPTEHVSAPAEHTATNGNAESQVKGIRNTQAPIKEGYRSNPDSALITLKSSGSLDAQSITCALDSPNGSAVRSVHQRVAGLHPAAGGPDAQISGELCSGDMLLDALVACAGVTLKSVAAALDIPIASGSSVQAEGDLNFAGVLGVDKTAPVGFTGIRLYFNLKLDESDAEKAKAVDDDKVALLVEYAEVNNANQCLLGFCRRRNSYVLASCKGKHKYCQAMQLAPSERVRQDYPLRRGRDVKSAQEGRCLLKRASSRAPTKSNRLQRFMLLGNKADPESVLVASHSTYFVHSRIVGKVQAKYGTKASDGKHKGSEKRGWQVRRHTFGEKTLEQGLSLSRRTILLLTTVHQATYLEGDHFPREVVSHYVLVAGSGTAVFPKASLISAGSAGTESNNLTSRSAKLGRKITQWHALPTGLKETSTGVERCDADGDDEEHKLADAATTGQTATTTCGQLRSHRRNLCTADAANVAEERSVWQIGSSVKLEAKTPWHPPTPTVLTAVGVSSTSRRAVHSARPRLYCLLLILHHTFSVQEVPSDSSLSPCACGIGPPTSKQPRSAPSSPAGSLSIACALPSLTISRRSQPSPGSDPPDLELSFPWRQPLVACAEPTTCLCLRAPLTPFHTNVYARSPTDGRHCLKPDLRDRSNPPSSPNMATLNVAATPTDIKTPSTSFAPYHPHAGSRNTSPLSSASGTPTNISPTSPRHSQSFNNPNGPPRQLRPPKCPMYVPAVLRPTERPSRHILKRESSVATSTKAPSLPITPPRSAGSSFDDNASINGQGLDGVSRRMLGEIGAMTGVSRIITDEWVEEKMEEVTGYPTRDHWKLGSETAWLPRAPRFPDRRVGGTLAIEQQTCSRRNTSMVCCHMTSEHFVQSPNMPNPPLTRIAYSPTRPLPPAMPPSVERTSTCSSGVTTAGDVVTSSVRRTPYARFRSTSMLAFTPKAHWVERVKPASPTFRPGSAHTSASVTTAVPAASSARAVAAEPPRPPTSRLPQLSMRR</sequence>
<accession>A0A5N6L228</accession>
<dbReference type="InterPro" id="IPR015946">
    <property type="entry name" value="KH_dom-like_a/b"/>
</dbReference>
<name>A0A5N6L228_9ROSI</name>
<reference evidence="2 3" key="1">
    <citation type="submission" date="2019-06" db="EMBL/GenBank/DDBJ databases">
        <title>A chromosomal-level reference genome of Carpinus fangiana (Coryloideae, Betulaceae).</title>
        <authorList>
            <person name="Yang X."/>
            <person name="Wang Z."/>
            <person name="Zhang L."/>
            <person name="Hao G."/>
            <person name="Liu J."/>
            <person name="Yang Y."/>
        </authorList>
    </citation>
    <scope>NUCLEOTIDE SEQUENCE [LARGE SCALE GENOMIC DNA]</scope>
    <source>
        <strain evidence="2">Cfa_2016G</strain>
        <tissue evidence="2">Leaf</tissue>
    </source>
</reference>
<feature type="compositionally biased region" description="Basic and acidic residues" evidence="1">
    <location>
        <begin position="651"/>
        <end position="665"/>
    </location>
</feature>
<evidence type="ECO:0000313" key="2">
    <source>
        <dbReference type="EMBL" id="KAB8527798.1"/>
    </source>
</evidence>
<dbReference type="AlphaFoldDB" id="A0A5N6L228"/>
<feature type="compositionally biased region" description="Low complexity" evidence="1">
    <location>
        <begin position="978"/>
        <end position="1001"/>
    </location>
</feature>
<dbReference type="PANTHER" id="PTHR35368:SF1">
    <property type="entry name" value="HYDROPEROXIDE REDUCTASE"/>
    <property type="match status" value="1"/>
</dbReference>
<feature type="region of interest" description="Disordered" evidence="1">
    <location>
        <begin position="1"/>
        <end position="42"/>
    </location>
</feature>
<proteinExistence type="predicted"/>
<evidence type="ECO:0000256" key="1">
    <source>
        <dbReference type="SAM" id="MobiDB-lite"/>
    </source>
</evidence>
<feature type="compositionally biased region" description="Basic and acidic residues" evidence="1">
    <location>
        <begin position="1"/>
        <end position="10"/>
    </location>
</feature>
<feature type="compositionally biased region" description="Pro residues" evidence="1">
    <location>
        <begin position="732"/>
        <end position="743"/>
    </location>
</feature>
<feature type="compositionally biased region" description="Polar residues" evidence="1">
    <location>
        <begin position="701"/>
        <end position="731"/>
    </location>
</feature>
<protein>
    <submittedName>
        <fullName evidence="2">Uncharacterized protein</fullName>
    </submittedName>
</protein>
<dbReference type="InterPro" id="IPR052924">
    <property type="entry name" value="OsmC/Ohr_hydroprdx_reductase"/>
</dbReference>
<keyword evidence="3" id="KW-1185">Reference proteome</keyword>
<feature type="region of interest" description="Disordered" evidence="1">
    <location>
        <begin position="644"/>
        <end position="793"/>
    </location>
</feature>
<feature type="compositionally biased region" description="Polar residues" evidence="1">
    <location>
        <begin position="671"/>
        <end position="692"/>
    </location>
</feature>
<dbReference type="PANTHER" id="PTHR35368">
    <property type="entry name" value="HYDROPEROXIDE REDUCTASE"/>
    <property type="match status" value="1"/>
</dbReference>